<evidence type="ECO:0000313" key="4">
    <source>
        <dbReference type="Proteomes" id="UP001151760"/>
    </source>
</evidence>
<reference evidence="3" key="2">
    <citation type="submission" date="2022-01" db="EMBL/GenBank/DDBJ databases">
        <authorList>
            <person name="Yamashiro T."/>
            <person name="Shiraishi A."/>
            <person name="Satake H."/>
            <person name="Nakayama K."/>
        </authorList>
    </citation>
    <scope>NUCLEOTIDE SEQUENCE</scope>
</reference>
<organism evidence="3 4">
    <name type="scientific">Tanacetum coccineum</name>
    <dbReference type="NCBI Taxonomy" id="301880"/>
    <lineage>
        <taxon>Eukaryota</taxon>
        <taxon>Viridiplantae</taxon>
        <taxon>Streptophyta</taxon>
        <taxon>Embryophyta</taxon>
        <taxon>Tracheophyta</taxon>
        <taxon>Spermatophyta</taxon>
        <taxon>Magnoliopsida</taxon>
        <taxon>eudicotyledons</taxon>
        <taxon>Gunneridae</taxon>
        <taxon>Pentapetalae</taxon>
        <taxon>asterids</taxon>
        <taxon>campanulids</taxon>
        <taxon>Asterales</taxon>
        <taxon>Asteraceae</taxon>
        <taxon>Asteroideae</taxon>
        <taxon>Anthemideae</taxon>
        <taxon>Anthemidinae</taxon>
        <taxon>Tanacetum</taxon>
    </lineage>
</organism>
<keyword evidence="1" id="KW-0812">Transmembrane</keyword>
<keyword evidence="1" id="KW-1133">Transmembrane helix</keyword>
<keyword evidence="1" id="KW-0472">Membrane</keyword>
<accession>A0ABQ5DHF1</accession>
<evidence type="ECO:0000256" key="1">
    <source>
        <dbReference type="SAM" id="Phobius"/>
    </source>
</evidence>
<dbReference type="Proteomes" id="UP001151760">
    <property type="component" value="Unassembled WGS sequence"/>
</dbReference>
<comment type="caution">
    <text evidence="3">The sequence shown here is derived from an EMBL/GenBank/DDBJ whole genome shotgun (WGS) entry which is preliminary data.</text>
</comment>
<name>A0ABQ5DHF1_9ASTR</name>
<evidence type="ECO:0000256" key="2">
    <source>
        <dbReference type="SAM" id="SignalP"/>
    </source>
</evidence>
<proteinExistence type="predicted"/>
<keyword evidence="4" id="KW-1185">Reference proteome</keyword>
<sequence>MHKPWFWLLRFHSLILGFHWGKFAPEVAWIVPLKANYGICICPLGSWVVVVTVVVVAVVVVCSRRPAPTVALGQGTSCHSAMLDPGIVGSRLSTSVHLPTHALILLAPVMSMAIVAFRVEARAAKTALTTLVDHAVVGH</sequence>
<reference evidence="3" key="1">
    <citation type="journal article" date="2022" name="Int. J. Mol. Sci.">
        <title>Draft Genome of Tanacetum Coccineum: Genomic Comparison of Closely Related Tanacetum-Family Plants.</title>
        <authorList>
            <person name="Yamashiro T."/>
            <person name="Shiraishi A."/>
            <person name="Nakayama K."/>
            <person name="Satake H."/>
        </authorList>
    </citation>
    <scope>NUCLEOTIDE SEQUENCE</scope>
</reference>
<feature type="transmembrane region" description="Helical" evidence="1">
    <location>
        <begin position="37"/>
        <end position="61"/>
    </location>
</feature>
<keyword evidence="2" id="KW-0732">Signal</keyword>
<feature type="transmembrane region" description="Helical" evidence="1">
    <location>
        <begin position="98"/>
        <end position="117"/>
    </location>
</feature>
<feature type="signal peptide" evidence="2">
    <location>
        <begin position="1"/>
        <end position="17"/>
    </location>
</feature>
<dbReference type="EMBL" id="BQNB010015320">
    <property type="protein sequence ID" value="GJT38651.1"/>
    <property type="molecule type" value="Genomic_DNA"/>
</dbReference>
<feature type="chain" id="PRO_5047126350" evidence="2">
    <location>
        <begin position="18"/>
        <end position="139"/>
    </location>
</feature>
<evidence type="ECO:0000313" key="3">
    <source>
        <dbReference type="EMBL" id="GJT38651.1"/>
    </source>
</evidence>
<gene>
    <name evidence="3" type="ORF">Tco_0938516</name>
</gene>
<protein>
    <submittedName>
        <fullName evidence="3">Uncharacterized protein</fullName>
    </submittedName>
</protein>